<organism evidence="2 3">
    <name type="scientific">Renibacterium salmoninarum (strain ATCC 33209 / DSM 20767 / JCM 11484 / NBRC 15589 / NCIMB 2235)</name>
    <dbReference type="NCBI Taxonomy" id="288705"/>
    <lineage>
        <taxon>Bacteria</taxon>
        <taxon>Bacillati</taxon>
        <taxon>Actinomycetota</taxon>
        <taxon>Actinomycetes</taxon>
        <taxon>Micrococcales</taxon>
        <taxon>Micrococcaceae</taxon>
        <taxon>Renibacterium</taxon>
    </lineage>
</organism>
<accession>A9WT23</accession>
<feature type="transmembrane region" description="Helical" evidence="1">
    <location>
        <begin position="21"/>
        <end position="46"/>
    </location>
</feature>
<dbReference type="AlphaFoldDB" id="A9WT23"/>
<dbReference type="eggNOG" id="COG3087">
    <property type="taxonomic scope" value="Bacteria"/>
</dbReference>
<keyword evidence="3" id="KW-1185">Reference proteome</keyword>
<sequence>MPLTHSTTAETPTSEQRGSKLVRVAAVWLFGLLLSIAAAIITIQVVNANLYGPQQPVRDYLQALQDGDGSRALGLLGANLPNASAALLDGQALKTAAAGISDIQVGNPTTLDNGRVKISVNFQMAGSGHSSDFTLEPVGSQWIFFNKWKFVPTSLPVLDVSVVNQTQATINGVDVPMPAGKNTFSLLYPGSYEAGYQGKLFTAKPGTVLVDSPISRPSPVTLAPEPSAELVDQVNKALKQYTDQCAQQKVLRPSGCPLNYRTNNRITGDIAWTIVSYPQAAISAYNGSWVIAPLKFKAEIKFSEKDSLSGAASDVDKVQEFFFSAKLNISGEKVEVTPVVQY</sequence>
<dbReference type="Proteomes" id="UP000002007">
    <property type="component" value="Chromosome"/>
</dbReference>
<gene>
    <name evidence="2" type="ordered locus">RSal33209_2230</name>
</gene>
<evidence type="ECO:0000256" key="1">
    <source>
        <dbReference type="SAM" id="Phobius"/>
    </source>
</evidence>
<dbReference type="HOGENOM" id="CLU_074102_0_0_11"/>
<reference evidence="3" key="1">
    <citation type="journal article" date="2008" name="J. Bacteriol.">
        <title>Genome sequence of the fish pathogen Renibacterium salmoninarum suggests reductive evolution away from an environmental Arthrobacter ancestor.</title>
        <authorList>
            <person name="Wiens G.D."/>
            <person name="Rockey D.D."/>
            <person name="Wu Z."/>
            <person name="Chang J."/>
            <person name="Levy R."/>
            <person name="Crane S."/>
            <person name="Chen D.S."/>
            <person name="Capri G.R."/>
            <person name="Burnett J.R."/>
            <person name="Sudheesh P.S."/>
            <person name="Schipma M.J."/>
            <person name="Burd H."/>
            <person name="Bhattacharyya A."/>
            <person name="Rhodes L.D."/>
            <person name="Kaul R."/>
            <person name="Strom M.S."/>
        </authorList>
    </citation>
    <scope>NUCLEOTIDE SEQUENCE [LARGE SCALE GENOMIC DNA]</scope>
    <source>
        <strain evidence="3">ATCC 33209 / DSM 20767 / JCM 11484 / NBRC 15589 / NCIMB 2235</strain>
    </source>
</reference>
<dbReference type="STRING" id="288705.RSal33209_2230"/>
<dbReference type="EMBL" id="CP000910">
    <property type="protein sequence ID" value="ABY23961.1"/>
    <property type="molecule type" value="Genomic_DNA"/>
</dbReference>
<keyword evidence="1" id="KW-0472">Membrane</keyword>
<keyword evidence="1" id="KW-1133">Transmembrane helix</keyword>
<evidence type="ECO:0000313" key="3">
    <source>
        <dbReference type="Proteomes" id="UP000002007"/>
    </source>
</evidence>
<name>A9WT23_RENSM</name>
<proteinExistence type="predicted"/>
<dbReference type="KEGG" id="rsa:RSal33209_2230"/>
<keyword evidence="1" id="KW-0812">Transmembrane</keyword>
<evidence type="ECO:0000313" key="2">
    <source>
        <dbReference type="EMBL" id="ABY23961.1"/>
    </source>
</evidence>
<protein>
    <submittedName>
        <fullName evidence="2">Uncharacterized protein</fullName>
    </submittedName>
</protein>